<dbReference type="AlphaFoldDB" id="A0AAJ1TQB0"/>
<dbReference type="InterPro" id="IPR029058">
    <property type="entry name" value="AB_hydrolase_fold"/>
</dbReference>
<dbReference type="GO" id="GO:0016787">
    <property type="term" value="F:hydrolase activity"/>
    <property type="evidence" value="ECO:0007669"/>
    <property type="project" value="UniProtKB-KW"/>
</dbReference>
<dbReference type="Gene3D" id="3.40.50.1820">
    <property type="entry name" value="alpha/beta hydrolase"/>
    <property type="match status" value="1"/>
</dbReference>
<dbReference type="InterPro" id="IPR000073">
    <property type="entry name" value="AB_hydrolase_1"/>
</dbReference>
<dbReference type="EMBL" id="JAUSWL010000002">
    <property type="protein sequence ID" value="MDQ0542691.1"/>
    <property type="molecule type" value="Genomic_DNA"/>
</dbReference>
<evidence type="ECO:0000256" key="1">
    <source>
        <dbReference type="ARBA" id="ARBA00022801"/>
    </source>
</evidence>
<feature type="domain" description="AB hydrolase-1" evidence="2">
    <location>
        <begin position="26"/>
        <end position="272"/>
    </location>
</feature>
<dbReference type="PRINTS" id="PR00412">
    <property type="entry name" value="EPOXHYDRLASE"/>
</dbReference>
<dbReference type="SUPFAM" id="SSF53474">
    <property type="entry name" value="alpha/beta-Hydrolases"/>
    <property type="match status" value="1"/>
</dbReference>
<dbReference type="Pfam" id="PF00561">
    <property type="entry name" value="Abhydrolase_1"/>
    <property type="match status" value="1"/>
</dbReference>
<proteinExistence type="predicted"/>
<evidence type="ECO:0000259" key="2">
    <source>
        <dbReference type="Pfam" id="PF00561"/>
    </source>
</evidence>
<protein>
    <submittedName>
        <fullName evidence="3">Pimeloyl-ACP methyl ester carboxylesterase</fullName>
    </submittedName>
</protein>
<organism evidence="3 4">
    <name type="scientific">Methylobacterium brachiatum</name>
    <dbReference type="NCBI Taxonomy" id="269660"/>
    <lineage>
        <taxon>Bacteria</taxon>
        <taxon>Pseudomonadati</taxon>
        <taxon>Pseudomonadota</taxon>
        <taxon>Alphaproteobacteria</taxon>
        <taxon>Hyphomicrobiales</taxon>
        <taxon>Methylobacteriaceae</taxon>
        <taxon>Methylobacterium</taxon>
    </lineage>
</organism>
<keyword evidence="1" id="KW-0378">Hydrolase</keyword>
<sequence length="288" mass="32049">MTPDARHHTAQVNGIRMHYLDAGAGPAVLLLHGYPETHFARRHQWPVLAERYRIIAPDLRGYGATDKPDTGYDKRSMAGDVRALMAHCGIGRAALVGHDRGARVATRFAKDYPEAIDRLVVIDNIPTRVVFQATDARLAKLYWFFYFQQVPHLPEALVAGREEMFLRHFFDSWSYAPGAIGEEAVAEYVRAYSRPGAFRGAFADYRAGPVDLAQDEADADRLIACPTLAIWGADFDLVGRTFDVLAVWQGMAGDVRGVAIPQCGHLPPEERPDRVNAELLAILEPWRG</sequence>
<dbReference type="RefSeq" id="WP_043378372.1">
    <property type="nucleotide sequence ID" value="NZ_JAJALK010000003.1"/>
</dbReference>
<dbReference type="PRINTS" id="PR00111">
    <property type="entry name" value="ABHYDROLASE"/>
</dbReference>
<evidence type="ECO:0000313" key="4">
    <source>
        <dbReference type="Proteomes" id="UP001223420"/>
    </source>
</evidence>
<dbReference type="InterPro" id="IPR000639">
    <property type="entry name" value="Epox_hydrolase-like"/>
</dbReference>
<gene>
    <name evidence="3" type="ORF">QO001_001609</name>
</gene>
<reference evidence="3" key="1">
    <citation type="submission" date="2023-07" db="EMBL/GenBank/DDBJ databases">
        <title>Genomic Encyclopedia of Type Strains, Phase IV (KMG-IV): sequencing the most valuable type-strain genomes for metagenomic binning, comparative biology and taxonomic classification.</title>
        <authorList>
            <person name="Goeker M."/>
        </authorList>
    </citation>
    <scope>NUCLEOTIDE SEQUENCE</scope>
    <source>
        <strain evidence="3">DSM 19569</strain>
    </source>
</reference>
<name>A0AAJ1TQB0_9HYPH</name>
<dbReference type="Proteomes" id="UP001223420">
    <property type="component" value="Unassembled WGS sequence"/>
</dbReference>
<dbReference type="PANTHER" id="PTHR43329">
    <property type="entry name" value="EPOXIDE HYDROLASE"/>
    <property type="match status" value="1"/>
</dbReference>
<accession>A0AAJ1TQB0</accession>
<evidence type="ECO:0000313" key="3">
    <source>
        <dbReference type="EMBL" id="MDQ0542691.1"/>
    </source>
</evidence>
<comment type="caution">
    <text evidence="3">The sequence shown here is derived from an EMBL/GenBank/DDBJ whole genome shotgun (WGS) entry which is preliminary data.</text>
</comment>